<feature type="compositionally biased region" description="Polar residues" evidence="1">
    <location>
        <begin position="717"/>
        <end position="726"/>
    </location>
</feature>
<feature type="compositionally biased region" description="Acidic residues" evidence="1">
    <location>
        <begin position="669"/>
        <end position="690"/>
    </location>
</feature>
<name>A0A024GAD2_9STRA</name>
<protein>
    <submittedName>
        <fullName evidence="3">Uncharacterized protein</fullName>
    </submittedName>
</protein>
<gene>
    <name evidence="3" type="ORF">BN9_044080</name>
</gene>
<keyword evidence="2" id="KW-0732">Signal</keyword>
<evidence type="ECO:0000313" key="3">
    <source>
        <dbReference type="EMBL" id="CCI43624.1"/>
    </source>
</evidence>
<reference evidence="3 4" key="1">
    <citation type="submission" date="2012-05" db="EMBL/GenBank/DDBJ databases">
        <title>Recombination and specialization in a pathogen metapopulation.</title>
        <authorList>
            <person name="Gardiner A."/>
            <person name="Kemen E."/>
            <person name="Schultz-Larsen T."/>
            <person name="MacLean D."/>
            <person name="Van Oosterhout C."/>
            <person name="Jones J.D.G."/>
        </authorList>
    </citation>
    <scope>NUCLEOTIDE SEQUENCE [LARGE SCALE GENOMIC DNA]</scope>
    <source>
        <strain evidence="3 4">Ac Nc2</strain>
    </source>
</reference>
<dbReference type="InParanoid" id="A0A024GAD2"/>
<feature type="region of interest" description="Disordered" evidence="1">
    <location>
        <begin position="637"/>
        <end position="752"/>
    </location>
</feature>
<feature type="region of interest" description="Disordered" evidence="1">
    <location>
        <begin position="522"/>
        <end position="546"/>
    </location>
</feature>
<feature type="signal peptide" evidence="2">
    <location>
        <begin position="1"/>
        <end position="17"/>
    </location>
</feature>
<evidence type="ECO:0000256" key="2">
    <source>
        <dbReference type="SAM" id="SignalP"/>
    </source>
</evidence>
<organism evidence="3 4">
    <name type="scientific">Albugo candida</name>
    <dbReference type="NCBI Taxonomy" id="65357"/>
    <lineage>
        <taxon>Eukaryota</taxon>
        <taxon>Sar</taxon>
        <taxon>Stramenopiles</taxon>
        <taxon>Oomycota</taxon>
        <taxon>Peronosporomycetes</taxon>
        <taxon>Albuginales</taxon>
        <taxon>Albuginaceae</taxon>
        <taxon>Albugo</taxon>
    </lineage>
</organism>
<dbReference type="EMBL" id="CAIX01000052">
    <property type="protein sequence ID" value="CCI43624.1"/>
    <property type="molecule type" value="Genomic_DNA"/>
</dbReference>
<dbReference type="Proteomes" id="UP000053237">
    <property type="component" value="Unassembled WGS sequence"/>
</dbReference>
<evidence type="ECO:0000256" key="1">
    <source>
        <dbReference type="SAM" id="MobiDB-lite"/>
    </source>
</evidence>
<keyword evidence="4" id="KW-1185">Reference proteome</keyword>
<comment type="caution">
    <text evidence="3">The sequence shown here is derived from an EMBL/GenBank/DDBJ whole genome shotgun (WGS) entry which is preliminary data.</text>
</comment>
<proteinExistence type="predicted"/>
<accession>A0A024GAD2</accession>
<sequence length="752" mass="85248">MWIHWVRTVLLLQYIECHKPQPYSQMETATITAAVKDEKNNLLSCQRCLISQVGALRAKLSRPKNGAGSSNGVSEQFIITVASSDFWKLYPLCETRRLCHKITITSSSIVRHDTNEEEDHVLAGINQPSTLFVKVSESEKRKPEIVCLVRLSSSSKCRSCLTQFSESPYFGEFIMYSAVSPSKLVQIFSAWKTVEDIVNFCSKQTACPRQAAQLSGKVCKPLIVGSPLQDIPLKEDDNMFIQEYLTASHTKRTVYAYPKSTSLMQHCYKSSDVLSKTLHRRIKSVIGVNNGFAVLLQKKTGQTFSQYINFFSPSRTFRMPESDKAYFTHEDSGVCNELNAEYFNILPVPDQYPYWVSQTHYRAPQYGSIRHPTRCVWAYHTGHKTACHSCVKSLRIATKGIAAYSISTLSPTSSLHFLKDGIKASPLAMCDRNVACNDLLFVPDFICEYEFNKEEFLQREQQAAEEFPTRSIDRNQVKEIATSENGPVNSERIRVSLDSAMSTKTAKLVGNDIDHNSEVNQISIARSAPARKSATSASRKRTRVSESENPCLERNVMVVEYEFDDQKTCLQSLALEHDVLMISPMGKYVWMICEPEEPLHGNGCKDLTILLRLQRDVDMLRSLSAYSVEDHSLQKKTYRDEPQLINSRQRSNTTPKQTKRAKRARSEESIDVTSDDEDDEDDADDADDENYTGRRGREEAISTFRKGDRKASRSGEDSPSTENSDSVGKDPLHFLHNVPKGKRTSMEYEWKE</sequence>
<feature type="compositionally biased region" description="Polar residues" evidence="1">
    <location>
        <begin position="644"/>
        <end position="656"/>
    </location>
</feature>
<feature type="chain" id="PRO_5001529547" evidence="2">
    <location>
        <begin position="18"/>
        <end position="752"/>
    </location>
</feature>
<evidence type="ECO:0000313" key="4">
    <source>
        <dbReference type="Proteomes" id="UP000053237"/>
    </source>
</evidence>
<dbReference type="AlphaFoldDB" id="A0A024GAD2"/>
<feature type="compositionally biased region" description="Basic and acidic residues" evidence="1">
    <location>
        <begin position="691"/>
        <end position="716"/>
    </location>
</feature>